<feature type="signal peptide" evidence="1">
    <location>
        <begin position="1"/>
        <end position="20"/>
    </location>
</feature>
<protein>
    <recommendedName>
        <fullName evidence="4">UrcA family protein</fullName>
    </recommendedName>
</protein>
<evidence type="ECO:0000313" key="2">
    <source>
        <dbReference type="EMBL" id="KAA5606972.1"/>
    </source>
</evidence>
<name>A0A5M6IFS4_9PROT</name>
<dbReference type="AlphaFoldDB" id="A0A5M6IFS4"/>
<feature type="chain" id="PRO_5024293596" description="UrcA family protein" evidence="1">
    <location>
        <begin position="21"/>
        <end position="98"/>
    </location>
</feature>
<keyword evidence="3" id="KW-1185">Reference proteome</keyword>
<comment type="caution">
    <text evidence="2">The sequence shown here is derived from an EMBL/GenBank/DDBJ whole genome shotgun (WGS) entry which is preliminary data.</text>
</comment>
<dbReference type="EMBL" id="VWPJ01000002">
    <property type="protein sequence ID" value="KAA5606972.1"/>
    <property type="molecule type" value="Genomic_DNA"/>
</dbReference>
<keyword evidence="1" id="KW-0732">Signal</keyword>
<dbReference type="RefSeq" id="WP_150060983.1">
    <property type="nucleotide sequence ID" value="NZ_JACHII010000003.1"/>
</dbReference>
<evidence type="ECO:0000256" key="1">
    <source>
        <dbReference type="SAM" id="SignalP"/>
    </source>
</evidence>
<dbReference type="OrthoDB" id="9989184at2"/>
<dbReference type="Proteomes" id="UP000324065">
    <property type="component" value="Unassembled WGS sequence"/>
</dbReference>
<evidence type="ECO:0008006" key="4">
    <source>
        <dbReference type="Google" id="ProtNLM"/>
    </source>
</evidence>
<reference evidence="2 3" key="1">
    <citation type="submission" date="2019-09" db="EMBL/GenBank/DDBJ databases">
        <title>Genome sequence of Roseospira marina, one of the more divergent members of the non-sulfur purple photosynthetic bacterial family, the Rhodospirillaceae.</title>
        <authorList>
            <person name="Meyer T."/>
            <person name="Kyndt J."/>
        </authorList>
    </citation>
    <scope>NUCLEOTIDE SEQUENCE [LARGE SCALE GENOMIC DNA]</scope>
    <source>
        <strain evidence="2 3">DSM 15113</strain>
    </source>
</reference>
<gene>
    <name evidence="2" type="ORF">F1188_03410</name>
</gene>
<sequence>MALAVAGALLGVGVAPTAGAQDAAAIADLDPAELMARYQAECAGGAAPVVPEAGAARARVQGQRCDALARAIQTLSLDDRRAGSADLARPDFYTPGAR</sequence>
<proteinExistence type="predicted"/>
<evidence type="ECO:0000313" key="3">
    <source>
        <dbReference type="Proteomes" id="UP000324065"/>
    </source>
</evidence>
<organism evidence="2 3">
    <name type="scientific">Roseospira marina</name>
    <dbReference type="NCBI Taxonomy" id="140057"/>
    <lineage>
        <taxon>Bacteria</taxon>
        <taxon>Pseudomonadati</taxon>
        <taxon>Pseudomonadota</taxon>
        <taxon>Alphaproteobacteria</taxon>
        <taxon>Rhodospirillales</taxon>
        <taxon>Rhodospirillaceae</taxon>
        <taxon>Roseospira</taxon>
    </lineage>
</organism>
<accession>A0A5M6IFS4</accession>